<dbReference type="EMBL" id="CAAKMV010000144">
    <property type="protein sequence ID" value="VIO60383.1"/>
    <property type="molecule type" value="Genomic_DNA"/>
</dbReference>
<evidence type="ECO:0000256" key="3">
    <source>
        <dbReference type="ARBA" id="ARBA00022989"/>
    </source>
</evidence>
<evidence type="ECO:0000256" key="2">
    <source>
        <dbReference type="ARBA" id="ARBA00022692"/>
    </source>
</evidence>
<comment type="subcellular location">
    <subcellularLocation>
        <location evidence="1">Membrane</location>
        <topology evidence="1">Multi-pass membrane protein</topology>
    </subcellularLocation>
</comment>
<dbReference type="GO" id="GO:0022857">
    <property type="term" value="F:transmembrane transporter activity"/>
    <property type="evidence" value="ECO:0007669"/>
    <property type="project" value="TreeGrafter"/>
</dbReference>
<feature type="transmembrane region" description="Helical" evidence="6">
    <location>
        <begin position="728"/>
        <end position="749"/>
    </location>
</feature>
<dbReference type="PANTHER" id="PTHR23507:SF13">
    <property type="entry name" value="MFS GENERAL SUBSTRATE TRANSPORTER"/>
    <property type="match status" value="1"/>
</dbReference>
<dbReference type="Gene3D" id="1.20.1250.20">
    <property type="entry name" value="MFS general substrate transporter like domains"/>
    <property type="match status" value="2"/>
</dbReference>
<dbReference type="InterPro" id="IPR032675">
    <property type="entry name" value="LRR_dom_sf"/>
</dbReference>
<proteinExistence type="predicted"/>
<sequence length="1056" mass="118488">MPIHSPNCPNPTGCRTKGKVKELAERVRKVYLQRPNDEEARRRAQVAAQYYRNFHRSCPTPSLQPLHPLKTTIPVEENDVVFNLPTEIYMNIIGCVGDQIDVGSSPHRSEATKTLLSLARTCKLFQYISEEHIYSLLPFRGIAEKVWQFHFSITIEPRRASLVRSLYIRWDEENENRQSLIDTVQACPNLHSLALKWMEARRVLGYWRRILRDDGKRMRELFQSCPKVKTFRFSGYPSNPYSFPNIHEASFYSHITELETDAGSLWAHTALMSYDFSNVTTLHLGQAFHEATACYMPYTIPRLIHQNITRLRNLDISVRRVDLITLNDACIAWGPTLQRLCLRIPDYDDNYRFGELIRHLPFLEEFLVLMKTRLKQDLISNITTSSWLTTPRLRTVVLGDTAPHAMSKLSDLQGEPIDQALEYLIDTLHPTLETLYLGYHQPVRRSLLQHLKKAKNLRRLRLYLEEDAKQEDIDGLSECTKLDRFRSGEMGGSLTYPSLIAGELIEVQQWEGAMASDETTPLLPSKGEGKKSNWLRNVCHVENRILLAGFLITLAFSFTQVPLFYVFHLMSCDSFYDSHPPYDGPGDRCSRDEIASMTATQFSILGMSTTFCGTLNLFLAGWIAKRFGPRAALLMQIFIPAIRVVTQILGVLTGKREGMLIIQVTQLITIFGGPSGYILVINIIAGEVVEPLRRTAVFGRLQGAIMLGQGIGYLTGGMLGDIDIKAPFGTSFCCFILSGIYAWSALPYISPESMSSGGRPATGFLTPLKVLMPQKLRLADGKTKKHLGVIFLCAGIFLGVLATDYAPLLIQMYATAAFSFTQGDNGWLMSEFAIMRSFFLIFLFPRIITWGRSWYVNSRTTSSDEVDETITQHIPTTAGEFDATVGEQADHEPYQAVNSNKEDEGVRFDLVFLRWSLVVDGLLTTVSGFATQRWHIYLAAFLLPFGSGSAPAAKGCITQMCPDSQRADALNAVTLVENIARLATQGLFGLIFATLAQAGKAYATFFCNAAIAIVAMGVLLFSNFPPPGSTLIDKNGGENEEQPGDQDNEPLLNERE</sequence>
<dbReference type="Gene3D" id="3.80.10.10">
    <property type="entry name" value="Ribonuclease Inhibitor"/>
    <property type="match status" value="1"/>
</dbReference>
<dbReference type="GO" id="GO:0016020">
    <property type="term" value="C:membrane"/>
    <property type="evidence" value="ECO:0007669"/>
    <property type="project" value="UniProtKB-SubCell"/>
</dbReference>
<organism evidence="7">
    <name type="scientific">Gibberella zeae</name>
    <name type="common">Wheat head blight fungus</name>
    <name type="synonym">Fusarium graminearum</name>
    <dbReference type="NCBI Taxonomy" id="5518"/>
    <lineage>
        <taxon>Eukaryota</taxon>
        <taxon>Fungi</taxon>
        <taxon>Dikarya</taxon>
        <taxon>Ascomycota</taxon>
        <taxon>Pezizomycotina</taxon>
        <taxon>Sordariomycetes</taxon>
        <taxon>Hypocreomycetidae</taxon>
        <taxon>Hypocreales</taxon>
        <taxon>Nectriaceae</taxon>
        <taxon>Fusarium</taxon>
    </lineage>
</organism>
<name>A0A4E9EDR6_GIBZA</name>
<feature type="transmembrane region" description="Helical" evidence="6">
    <location>
        <begin position="1001"/>
        <end position="1021"/>
    </location>
</feature>
<feature type="compositionally biased region" description="Acidic residues" evidence="5">
    <location>
        <begin position="1038"/>
        <end position="1048"/>
    </location>
</feature>
<reference evidence="7" key="1">
    <citation type="submission" date="2019-04" db="EMBL/GenBank/DDBJ databases">
        <authorList>
            <person name="Melise S."/>
            <person name="Noan J."/>
            <person name="Okalmin O."/>
        </authorList>
    </citation>
    <scope>NUCLEOTIDE SEQUENCE</scope>
    <source>
        <strain evidence="7">FN9</strain>
    </source>
</reference>
<feature type="transmembrane region" description="Helical" evidence="6">
    <location>
        <begin position="602"/>
        <end position="624"/>
    </location>
</feature>
<evidence type="ECO:0000256" key="5">
    <source>
        <dbReference type="SAM" id="MobiDB-lite"/>
    </source>
</evidence>
<dbReference type="SUPFAM" id="SSF103473">
    <property type="entry name" value="MFS general substrate transporter"/>
    <property type="match status" value="2"/>
</dbReference>
<feature type="transmembrane region" description="Helical" evidence="6">
    <location>
        <begin position="697"/>
        <end position="716"/>
    </location>
</feature>
<evidence type="ECO:0000256" key="4">
    <source>
        <dbReference type="ARBA" id="ARBA00023136"/>
    </source>
</evidence>
<feature type="transmembrane region" description="Helical" evidence="6">
    <location>
        <begin position="660"/>
        <end position="685"/>
    </location>
</feature>
<accession>A0A4E9EDR6</accession>
<keyword evidence="3 6" id="KW-1133">Transmembrane helix</keyword>
<dbReference type="InterPro" id="IPR036259">
    <property type="entry name" value="MFS_trans_sf"/>
</dbReference>
<evidence type="ECO:0000313" key="7">
    <source>
        <dbReference type="EMBL" id="VIO60383.1"/>
    </source>
</evidence>
<evidence type="ECO:0000256" key="1">
    <source>
        <dbReference type="ARBA" id="ARBA00004141"/>
    </source>
</evidence>
<keyword evidence="2 6" id="KW-0812">Transmembrane</keyword>
<feature type="transmembrane region" description="Helical" evidence="6">
    <location>
        <begin position="787"/>
        <end position="806"/>
    </location>
</feature>
<dbReference type="SUPFAM" id="SSF52047">
    <property type="entry name" value="RNI-like"/>
    <property type="match status" value="1"/>
</dbReference>
<feature type="transmembrane region" description="Helical" evidence="6">
    <location>
        <begin position="826"/>
        <end position="844"/>
    </location>
</feature>
<keyword evidence="4 6" id="KW-0472">Membrane</keyword>
<feature type="region of interest" description="Disordered" evidence="5">
    <location>
        <begin position="1030"/>
        <end position="1056"/>
    </location>
</feature>
<protein>
    <submittedName>
        <fullName evidence="7">Uncharacterized protein</fullName>
    </submittedName>
</protein>
<feature type="transmembrane region" description="Helical" evidence="6">
    <location>
        <begin position="545"/>
        <end position="567"/>
    </location>
</feature>
<gene>
    <name evidence="7" type="ORF">FUG_LOCUS397516</name>
</gene>
<evidence type="ECO:0000256" key="6">
    <source>
        <dbReference type="SAM" id="Phobius"/>
    </source>
</evidence>
<dbReference type="PANTHER" id="PTHR23507">
    <property type="entry name" value="ZGC:174356"/>
    <property type="match status" value="1"/>
</dbReference>
<dbReference type="AlphaFoldDB" id="A0A4E9EDR6"/>